<dbReference type="EMBL" id="AP022599">
    <property type="protein sequence ID" value="BBY83162.1"/>
    <property type="molecule type" value="Genomic_DNA"/>
</dbReference>
<dbReference type="PANTHER" id="PTHR43111">
    <property type="entry name" value="ALDEHYDE DEHYDROGENASE B-RELATED"/>
    <property type="match status" value="1"/>
</dbReference>
<sequence>MINTLPSYVCGHWRSATGDTSIVRDAATGDVITRVSAEPLDYDGILDYARNVGGSALRPLTFVERASMLKALAAHLSAKIDDFTEVSLRTGATRRDSAVDIDGGVGVLFVYASKGLKELPDEHVLCDGEFEFVGKSDSFGVQHIMTPLLGASVQINAFNFPVWGFLEKFAPAFLAGVPSVVKPARQTAYLTEMVVREIVASELVPEGALQLVCAAPDGLLDSLTGQDVLGVTGSHATATALRNHPSVIGRGVRFSAEADSLNSSVLGADVSVNSPEFDIFVRALVKEMTQKAGQKCTAIRRAFVPRALIDEVEQAATGRLSAAIVGDPRDGTVTMGPLVSQGQRDDVRRAVAKLANAGRLVFGSIDPVMGQFSSTADLERGAYLAPVLLRFDDAAVATAHSIEAFGPVASLLPYDDLGDAISNVARGEGSLVASVVTADADIASAAVAGLAPWHGRLLVVNRDNAVDSTGHGAAIPHAVHGGPGRAGGGEELGGLRSLPRYLQRTAVQTGPGFVDRIWRR</sequence>
<proteinExistence type="inferred from homology"/>
<name>A0A7I7UNY1_MYCPV</name>
<organism evidence="4 5">
    <name type="scientific">Mycolicibacterium pulveris</name>
    <name type="common">Mycobacterium pulveris</name>
    <dbReference type="NCBI Taxonomy" id="36813"/>
    <lineage>
        <taxon>Bacteria</taxon>
        <taxon>Bacillati</taxon>
        <taxon>Actinomycetota</taxon>
        <taxon>Actinomycetes</taxon>
        <taxon>Mycobacteriales</taxon>
        <taxon>Mycobacteriaceae</taxon>
        <taxon>Mycolicibacterium</taxon>
    </lineage>
</organism>
<keyword evidence="5" id="KW-1185">Reference proteome</keyword>
<dbReference type="InterPro" id="IPR016163">
    <property type="entry name" value="Ald_DH_C"/>
</dbReference>
<protein>
    <submittedName>
        <fullName evidence="4">Putative phenylacetic acid degradation protein PaaN</fullName>
    </submittedName>
</protein>
<dbReference type="NCBIfam" id="NF008868">
    <property type="entry name" value="PRK11903.1"/>
    <property type="match status" value="1"/>
</dbReference>
<dbReference type="InterPro" id="IPR015590">
    <property type="entry name" value="Aldehyde_DH_dom"/>
</dbReference>
<dbReference type="GO" id="GO:0016620">
    <property type="term" value="F:oxidoreductase activity, acting on the aldehyde or oxo group of donors, NAD or NADP as acceptor"/>
    <property type="evidence" value="ECO:0007669"/>
    <property type="project" value="InterPro"/>
</dbReference>
<dbReference type="Pfam" id="PF00171">
    <property type="entry name" value="Aldedh"/>
    <property type="match status" value="1"/>
</dbReference>
<dbReference type="NCBIfam" id="TIGR02278">
    <property type="entry name" value="PaaN-DH"/>
    <property type="match status" value="1"/>
</dbReference>
<reference evidence="4 5" key="1">
    <citation type="journal article" date="2019" name="Emerg. Microbes Infect.">
        <title>Comprehensive subspecies identification of 175 nontuberculous mycobacteria species based on 7547 genomic profiles.</title>
        <authorList>
            <person name="Matsumoto Y."/>
            <person name="Kinjo T."/>
            <person name="Motooka D."/>
            <person name="Nabeya D."/>
            <person name="Jung N."/>
            <person name="Uechi K."/>
            <person name="Horii T."/>
            <person name="Iida T."/>
            <person name="Fujita J."/>
            <person name="Nakamura S."/>
        </authorList>
    </citation>
    <scope>NUCLEOTIDE SEQUENCE [LARGE SCALE GENOMIC DNA]</scope>
    <source>
        <strain evidence="4 5">JCM 6370</strain>
    </source>
</reference>
<evidence type="ECO:0000313" key="4">
    <source>
        <dbReference type="EMBL" id="BBY83162.1"/>
    </source>
</evidence>
<dbReference type="InterPro" id="IPR016162">
    <property type="entry name" value="Ald_DH_N"/>
</dbReference>
<comment type="similarity">
    <text evidence="1">Belongs to the aldehyde dehydrogenase family.</text>
</comment>
<dbReference type="SUPFAM" id="SSF53720">
    <property type="entry name" value="ALDH-like"/>
    <property type="match status" value="1"/>
</dbReference>
<dbReference type="RefSeq" id="WP_163903784.1">
    <property type="nucleotide sequence ID" value="NZ_AP022599.1"/>
</dbReference>
<evidence type="ECO:0000256" key="1">
    <source>
        <dbReference type="ARBA" id="ARBA00009986"/>
    </source>
</evidence>
<accession>A0A7I7UNY1</accession>
<dbReference type="Proteomes" id="UP000467252">
    <property type="component" value="Chromosome"/>
</dbReference>
<evidence type="ECO:0000259" key="3">
    <source>
        <dbReference type="Pfam" id="PF00171"/>
    </source>
</evidence>
<dbReference type="Gene3D" id="3.40.605.10">
    <property type="entry name" value="Aldehyde Dehydrogenase, Chain A, domain 1"/>
    <property type="match status" value="1"/>
</dbReference>
<evidence type="ECO:0000256" key="2">
    <source>
        <dbReference type="ARBA" id="ARBA00023002"/>
    </source>
</evidence>
<dbReference type="InterPro" id="IPR016161">
    <property type="entry name" value="Ald_DH/histidinol_DH"/>
</dbReference>
<dbReference type="AlphaFoldDB" id="A0A7I7UNY1"/>
<evidence type="ECO:0000313" key="5">
    <source>
        <dbReference type="Proteomes" id="UP000467252"/>
    </source>
</evidence>
<keyword evidence="2" id="KW-0560">Oxidoreductase</keyword>
<dbReference type="PANTHER" id="PTHR43111:SF1">
    <property type="entry name" value="ALDEHYDE DEHYDROGENASE B-RELATED"/>
    <property type="match status" value="1"/>
</dbReference>
<dbReference type="Gene3D" id="3.40.309.10">
    <property type="entry name" value="Aldehyde Dehydrogenase, Chain A, domain 2"/>
    <property type="match status" value="1"/>
</dbReference>
<gene>
    <name evidence="4" type="ORF">MPUL_43200</name>
</gene>
<dbReference type="InterPro" id="IPR011966">
    <property type="entry name" value="PaaN-DH"/>
</dbReference>
<feature type="domain" description="Aldehyde dehydrogenase" evidence="3">
    <location>
        <begin position="13"/>
        <end position="450"/>
    </location>
</feature>